<dbReference type="WBParaSite" id="jg3654">
    <property type="protein sequence ID" value="jg3654"/>
    <property type="gene ID" value="jg3654"/>
</dbReference>
<organism evidence="2 3">
    <name type="scientific">Ditylenchus dipsaci</name>
    <dbReference type="NCBI Taxonomy" id="166011"/>
    <lineage>
        <taxon>Eukaryota</taxon>
        <taxon>Metazoa</taxon>
        <taxon>Ecdysozoa</taxon>
        <taxon>Nematoda</taxon>
        <taxon>Chromadorea</taxon>
        <taxon>Rhabditida</taxon>
        <taxon>Tylenchina</taxon>
        <taxon>Tylenchomorpha</taxon>
        <taxon>Sphaerularioidea</taxon>
        <taxon>Anguinidae</taxon>
        <taxon>Anguininae</taxon>
        <taxon>Ditylenchus</taxon>
    </lineage>
</organism>
<feature type="region of interest" description="Disordered" evidence="1">
    <location>
        <begin position="1"/>
        <end position="27"/>
    </location>
</feature>
<dbReference type="AlphaFoldDB" id="A0A915E928"/>
<protein>
    <submittedName>
        <fullName evidence="3">EB domain-containing protein</fullName>
    </submittedName>
</protein>
<keyword evidence="2" id="KW-1185">Reference proteome</keyword>
<reference evidence="3" key="1">
    <citation type="submission" date="2022-11" db="UniProtKB">
        <authorList>
            <consortium name="WormBaseParasite"/>
        </authorList>
    </citation>
    <scope>IDENTIFICATION</scope>
</reference>
<evidence type="ECO:0000313" key="3">
    <source>
        <dbReference type="WBParaSite" id="jg3654"/>
    </source>
</evidence>
<name>A0A915E928_9BILA</name>
<proteinExistence type="predicted"/>
<sequence length="142" mass="15688">MDPRGLAEISEPVINPSSPHGSAPGQYNPGGLWTSPRFIESATKAADKDDKYYYKDEEYTESEEKTDKNYVEVEELEENLLPKNFSSAILPGFFCDEFSGCGKGAECLEGVCRCLILGQHLAFVNGSTRCVSIREQEKRPAG</sequence>
<accession>A0A915E928</accession>
<evidence type="ECO:0000313" key="2">
    <source>
        <dbReference type="Proteomes" id="UP000887574"/>
    </source>
</evidence>
<evidence type="ECO:0000256" key="1">
    <source>
        <dbReference type="SAM" id="MobiDB-lite"/>
    </source>
</evidence>
<dbReference type="Proteomes" id="UP000887574">
    <property type="component" value="Unplaced"/>
</dbReference>